<sequence length="70" mass="8022">MTFNEARNPTLQKTDHNTVVIIMFCVLFTTNVSMFVACSIGRDSHFINDLPKLTVIRYTILSNKKDKEVT</sequence>
<evidence type="ECO:0000256" key="1">
    <source>
        <dbReference type="SAM" id="Phobius"/>
    </source>
</evidence>
<feature type="transmembrane region" description="Helical" evidence="1">
    <location>
        <begin position="20"/>
        <end position="40"/>
    </location>
</feature>
<dbReference type="EnsemblMetazoa" id="Aqu2.1.19243_001">
    <property type="protein sequence ID" value="Aqu2.1.19243_001"/>
    <property type="gene ID" value="Aqu2.1.19243"/>
</dbReference>
<dbReference type="AlphaFoldDB" id="A0A1X7TWD3"/>
<keyword evidence="1" id="KW-0472">Membrane</keyword>
<dbReference type="InParanoid" id="A0A1X7TWD3"/>
<keyword evidence="1" id="KW-1133">Transmembrane helix</keyword>
<evidence type="ECO:0000313" key="2">
    <source>
        <dbReference type="EnsemblMetazoa" id="Aqu2.1.19243_001"/>
    </source>
</evidence>
<name>A0A1X7TWD3_AMPQE</name>
<protein>
    <submittedName>
        <fullName evidence="2">Uncharacterized protein</fullName>
    </submittedName>
</protein>
<reference evidence="2" key="1">
    <citation type="submission" date="2017-05" db="UniProtKB">
        <authorList>
            <consortium name="EnsemblMetazoa"/>
        </authorList>
    </citation>
    <scope>IDENTIFICATION</scope>
</reference>
<organism evidence="2">
    <name type="scientific">Amphimedon queenslandica</name>
    <name type="common">Sponge</name>
    <dbReference type="NCBI Taxonomy" id="400682"/>
    <lineage>
        <taxon>Eukaryota</taxon>
        <taxon>Metazoa</taxon>
        <taxon>Porifera</taxon>
        <taxon>Demospongiae</taxon>
        <taxon>Heteroscleromorpha</taxon>
        <taxon>Haplosclerida</taxon>
        <taxon>Niphatidae</taxon>
        <taxon>Amphimedon</taxon>
    </lineage>
</organism>
<accession>A0A1X7TWD3</accession>
<keyword evidence="1" id="KW-0812">Transmembrane</keyword>
<proteinExistence type="predicted"/>